<accession>A0A512RGW3</accession>
<dbReference type="InterPro" id="IPR039426">
    <property type="entry name" value="TonB-dep_rcpt-like"/>
</dbReference>
<dbReference type="GO" id="GO:0015344">
    <property type="term" value="F:siderophore uptake transmembrane transporter activity"/>
    <property type="evidence" value="ECO:0007669"/>
    <property type="project" value="TreeGrafter"/>
</dbReference>
<keyword evidence="13" id="KW-1185">Reference proteome</keyword>
<evidence type="ECO:0000256" key="1">
    <source>
        <dbReference type="ARBA" id="ARBA00004571"/>
    </source>
</evidence>
<dbReference type="SUPFAM" id="SSF56935">
    <property type="entry name" value="Porins"/>
    <property type="match status" value="1"/>
</dbReference>
<keyword evidence="3 8" id="KW-1134">Transmembrane beta strand</keyword>
<feature type="domain" description="TonB-dependent receptor plug" evidence="11">
    <location>
        <begin position="101"/>
        <end position="206"/>
    </location>
</feature>
<dbReference type="SUPFAM" id="SSF49464">
    <property type="entry name" value="Carboxypeptidase regulatory domain-like"/>
    <property type="match status" value="1"/>
</dbReference>
<dbReference type="GO" id="GO:0044718">
    <property type="term" value="P:siderophore transmembrane transport"/>
    <property type="evidence" value="ECO:0007669"/>
    <property type="project" value="TreeGrafter"/>
</dbReference>
<dbReference type="EMBL" id="BKAU01000001">
    <property type="protein sequence ID" value="GEP94918.1"/>
    <property type="molecule type" value="Genomic_DNA"/>
</dbReference>
<evidence type="ECO:0000256" key="5">
    <source>
        <dbReference type="ARBA" id="ARBA00023077"/>
    </source>
</evidence>
<proteinExistence type="inferred from homology"/>
<name>A0A512RGW3_9BACT</name>
<reference evidence="12 13" key="1">
    <citation type="submission" date="2019-07" db="EMBL/GenBank/DDBJ databases">
        <title>Whole genome shotgun sequence of Chitinophaga cymbidii NBRC 109752.</title>
        <authorList>
            <person name="Hosoyama A."/>
            <person name="Uohara A."/>
            <person name="Ohji S."/>
            <person name="Ichikawa N."/>
        </authorList>
    </citation>
    <scope>NUCLEOTIDE SEQUENCE [LARGE SCALE GENOMIC DNA]</scope>
    <source>
        <strain evidence="12 13">NBRC 109752</strain>
    </source>
</reference>
<dbReference type="Gene3D" id="2.170.130.10">
    <property type="entry name" value="TonB-dependent receptor, plug domain"/>
    <property type="match status" value="1"/>
</dbReference>
<dbReference type="Pfam" id="PF00593">
    <property type="entry name" value="TonB_dep_Rec_b-barrel"/>
    <property type="match status" value="1"/>
</dbReference>
<evidence type="ECO:0000259" key="11">
    <source>
        <dbReference type="Pfam" id="PF07715"/>
    </source>
</evidence>
<dbReference type="Pfam" id="PF13715">
    <property type="entry name" value="CarbopepD_reg_2"/>
    <property type="match status" value="1"/>
</dbReference>
<organism evidence="12 13">
    <name type="scientific">Chitinophaga cymbidii</name>
    <dbReference type="NCBI Taxonomy" id="1096750"/>
    <lineage>
        <taxon>Bacteria</taxon>
        <taxon>Pseudomonadati</taxon>
        <taxon>Bacteroidota</taxon>
        <taxon>Chitinophagia</taxon>
        <taxon>Chitinophagales</taxon>
        <taxon>Chitinophagaceae</taxon>
        <taxon>Chitinophaga</taxon>
    </lineage>
</organism>
<dbReference type="AlphaFoldDB" id="A0A512RGW3"/>
<comment type="caution">
    <text evidence="12">The sequence shown here is derived from an EMBL/GenBank/DDBJ whole genome shotgun (WGS) entry which is preliminary data.</text>
</comment>
<evidence type="ECO:0000256" key="3">
    <source>
        <dbReference type="ARBA" id="ARBA00022452"/>
    </source>
</evidence>
<evidence type="ECO:0000256" key="2">
    <source>
        <dbReference type="ARBA" id="ARBA00022448"/>
    </source>
</evidence>
<dbReference type="Proteomes" id="UP000321436">
    <property type="component" value="Unassembled WGS sequence"/>
</dbReference>
<dbReference type="GO" id="GO:0009279">
    <property type="term" value="C:cell outer membrane"/>
    <property type="evidence" value="ECO:0007669"/>
    <property type="project" value="UniProtKB-SubCell"/>
</dbReference>
<keyword evidence="4 8" id="KW-0812">Transmembrane</keyword>
<dbReference type="Gene3D" id="2.60.40.1120">
    <property type="entry name" value="Carboxypeptidase-like, regulatory domain"/>
    <property type="match status" value="1"/>
</dbReference>
<dbReference type="PROSITE" id="PS52016">
    <property type="entry name" value="TONB_DEPENDENT_REC_3"/>
    <property type="match status" value="1"/>
</dbReference>
<dbReference type="InterPro" id="IPR000531">
    <property type="entry name" value="Beta-barrel_TonB"/>
</dbReference>
<keyword evidence="12" id="KW-0675">Receptor</keyword>
<dbReference type="InterPro" id="IPR036942">
    <property type="entry name" value="Beta-barrel_TonB_sf"/>
</dbReference>
<evidence type="ECO:0000256" key="4">
    <source>
        <dbReference type="ARBA" id="ARBA00022692"/>
    </source>
</evidence>
<gene>
    <name evidence="12" type="ORF">CCY01nite_11780</name>
</gene>
<evidence type="ECO:0000313" key="13">
    <source>
        <dbReference type="Proteomes" id="UP000321436"/>
    </source>
</evidence>
<evidence type="ECO:0000256" key="7">
    <source>
        <dbReference type="ARBA" id="ARBA00023237"/>
    </source>
</evidence>
<evidence type="ECO:0000313" key="12">
    <source>
        <dbReference type="EMBL" id="GEP94918.1"/>
    </source>
</evidence>
<keyword evidence="5 9" id="KW-0798">TonB box</keyword>
<feature type="domain" description="TonB-dependent receptor-like beta-barrel" evidence="10">
    <location>
        <begin position="252"/>
        <end position="672"/>
    </location>
</feature>
<dbReference type="Pfam" id="PF07715">
    <property type="entry name" value="Plug"/>
    <property type="match status" value="1"/>
</dbReference>
<evidence type="ECO:0000256" key="8">
    <source>
        <dbReference type="PROSITE-ProRule" id="PRU01360"/>
    </source>
</evidence>
<protein>
    <submittedName>
        <fullName evidence="12">TonB-dependent receptor</fullName>
    </submittedName>
</protein>
<dbReference type="InterPro" id="IPR012910">
    <property type="entry name" value="Plug_dom"/>
</dbReference>
<sequence>MLAQGRLKGTVTSDGKPVPFASVGFKDLKTGIVTSETGEFDLKNVPPGRHQLQVSAVGYVPYLQSIHIKSSGITETAVRLQATASSLNEVVVSGTLRPVTKMESPVPVEVYSPVFFKKNPTPSIFDALQNVNGVRPQLNCNVCNTGDIHINGLEGPYTMVMIDGMPIVSALSTVYGLSGIPNSLVERVEIVKGPASTLYGSEAVAGLINIITKTPSSAPLMTADVMATSWQEYNVDLGLRMNAGKKAQGLLGLNYYNYQQPEDKNGDGFTDVTLQHRISVFNKWSFIRKHDRVASIAARYFYEDRWGGEMNWGKQWRGTDSVYGESIYTSRVEVIGQYQLPTKEHFMLNGSFNYHDQNSVYGTTWFLAQQSIAFAQLTWDKEVGRHNLLAGLPFRYTYYDDNTAATASKDQNPPKRTFLPGVFFQDEFKFAPGHTLLMGMRYDHNSVHGNILTPRFAYKWAPNYRNVLRLNAGTGYRVVSIFTEDHAALTGAREVVVNGELKPERSWNMNLNFTKKIPLNNAFLGLDATAFYTYFSNKIFPDYSRPDTISYENLNGHAISKGASLNVDLMFNFPLKLIAGVTYVDVYEKENGIKTRPMLSERFSGTWSVSYTFTKPGISVDYTGNLYGPMLLPLLGEHDPRPGESPVWSIQNIQLTKKFAKGWEVYGGVKNLLNFTPPKNSIARSHDPFDKLVEYNPDGSVMQTAENPYALTFDPSYVFAPNQGIRGFLGVRFTRQ</sequence>
<evidence type="ECO:0000256" key="9">
    <source>
        <dbReference type="RuleBase" id="RU003357"/>
    </source>
</evidence>
<evidence type="ECO:0000259" key="10">
    <source>
        <dbReference type="Pfam" id="PF00593"/>
    </source>
</evidence>
<dbReference type="InterPro" id="IPR037066">
    <property type="entry name" value="Plug_dom_sf"/>
</dbReference>
<comment type="similarity">
    <text evidence="8 9">Belongs to the TonB-dependent receptor family.</text>
</comment>
<dbReference type="PANTHER" id="PTHR30069:SF57">
    <property type="entry name" value="TONB-DEPENDENT RECEPTOR"/>
    <property type="match status" value="1"/>
</dbReference>
<dbReference type="InterPro" id="IPR008969">
    <property type="entry name" value="CarboxyPept-like_regulatory"/>
</dbReference>
<dbReference type="Gene3D" id="2.40.170.20">
    <property type="entry name" value="TonB-dependent receptor, beta-barrel domain"/>
    <property type="match status" value="1"/>
</dbReference>
<keyword evidence="7 8" id="KW-0998">Cell outer membrane</keyword>
<keyword evidence="2 8" id="KW-0813">Transport</keyword>
<keyword evidence="6 8" id="KW-0472">Membrane</keyword>
<comment type="subcellular location">
    <subcellularLocation>
        <location evidence="1 8">Cell outer membrane</location>
        <topology evidence="1 8">Multi-pass membrane protein</topology>
    </subcellularLocation>
</comment>
<evidence type="ECO:0000256" key="6">
    <source>
        <dbReference type="ARBA" id="ARBA00023136"/>
    </source>
</evidence>
<dbReference type="PANTHER" id="PTHR30069">
    <property type="entry name" value="TONB-DEPENDENT OUTER MEMBRANE RECEPTOR"/>
    <property type="match status" value="1"/>
</dbReference>